<feature type="region of interest" description="Disordered" evidence="1">
    <location>
        <begin position="225"/>
        <end position="245"/>
    </location>
</feature>
<sequence>MAEDKDPHRPDETQTSADQDAGKRARSTGSRKARASANAASRVRTRLASPIRSLLPRHRERGGWTAASWSRRRLSANPHVHAGGADAGPEFGPGGMWRCGADGGSDLPSWLRHLRRTDPRPWMRSMAKQWWREHVERMRRRRRAYLVKAQARQWLRQWQSGQRILRDRDLQEAARWEREVARLDGTLAQSIHAAIIDRLRGIGVPKQEAERRLRRVSLQVVRPSKTDIAGSTTDGSAGGDRSGRDEALRVGSLGEVWGSLGLPDRLRTLRVPDGVLFDPDTKLPLVIRSREAEAEEDDGSPAEPDPRPAGLRPYCVAAILVDAQTRERRREIWHLTEGGQWESFSAAVSETEDSRLILRLADRGLPIDHTIKGDAMAYITAWANSGLPVMQTTPVAGQHTADGLDRWEENGADAPRIWVHPGGVWGVKTPEARAAGLPDPAEAVDLRFDNPKAPEIVRRIRPLPGGTEAEAARVLTPLSRAASPPVAWTLLGWFAAALLAPLIRAAGWGEFPFLNVYGPAGTGKSTLIQRLALAFAATDDLGSARRPPFSLVSELSATNSLPVVLDEYRTQDIRQEHLQQLHHYLRMAYRGARETRGQANQTTRDYHLTAPVVLVGESAVEDWALMERSVPVWVGREEIAGHPGAADALRDLRDLGDDALRRVAGWLWARAAETPMTWVREALEAADGSLEDEAAQKAGGLSERPRHNIAIVRAGLYWLGEWIPDLGRELERLDQAMHVLQTVFLRAMDAQQEVRQEEGPVAAMVRLLERQAALPEDRREVMLQPARKAPELLVVHQAQLLAAMARQAAMIGEAWLGRSAFLRLLRSDPELVADVSKAEWVHNGTRKCVVLRIETMLRRFDVPKETWIRPSPAADPATPPAE</sequence>
<keyword evidence="3" id="KW-1185">Reference proteome</keyword>
<name>A0A6F8ZJD8_9FIRM</name>
<dbReference type="EMBL" id="LR778114">
    <property type="protein sequence ID" value="CAB1129573.1"/>
    <property type="molecule type" value="Genomic_DNA"/>
</dbReference>
<feature type="region of interest" description="Disordered" evidence="1">
    <location>
        <begin position="1"/>
        <end position="45"/>
    </location>
</feature>
<evidence type="ECO:0000313" key="2">
    <source>
        <dbReference type="EMBL" id="CAB1129573.1"/>
    </source>
</evidence>
<feature type="compositionally biased region" description="Basic and acidic residues" evidence="1">
    <location>
        <begin position="1"/>
        <end position="12"/>
    </location>
</feature>
<evidence type="ECO:0000313" key="3">
    <source>
        <dbReference type="Proteomes" id="UP000503399"/>
    </source>
</evidence>
<accession>A0A6F8ZJD8</accession>
<dbReference type="AlphaFoldDB" id="A0A6F8ZJD8"/>
<dbReference type="Proteomes" id="UP000503399">
    <property type="component" value="Chromosome"/>
</dbReference>
<organism evidence="2 3">
    <name type="scientific">Candidatus Hydrogenisulfobacillus filiaventi</name>
    <dbReference type="NCBI Taxonomy" id="2707344"/>
    <lineage>
        <taxon>Bacteria</taxon>
        <taxon>Bacillati</taxon>
        <taxon>Bacillota</taxon>
        <taxon>Clostridia</taxon>
        <taxon>Eubacteriales</taxon>
        <taxon>Clostridiales Family XVII. Incertae Sedis</taxon>
        <taxon>Candidatus Hydrogenisulfobacillus</taxon>
    </lineage>
</organism>
<evidence type="ECO:0008006" key="4">
    <source>
        <dbReference type="Google" id="ProtNLM"/>
    </source>
</evidence>
<dbReference type="KEGG" id="hfv:R50_2076"/>
<gene>
    <name evidence="2" type="ORF">R50_2076</name>
</gene>
<proteinExistence type="predicted"/>
<evidence type="ECO:0000256" key="1">
    <source>
        <dbReference type="SAM" id="MobiDB-lite"/>
    </source>
</evidence>
<feature type="compositionally biased region" description="Basic residues" evidence="1">
    <location>
        <begin position="24"/>
        <end position="34"/>
    </location>
</feature>
<protein>
    <recommendedName>
        <fullName evidence="4">DUF927 domain-containing protein</fullName>
    </recommendedName>
</protein>
<reference evidence="2 3" key="1">
    <citation type="submission" date="2020-02" db="EMBL/GenBank/DDBJ databases">
        <authorList>
            <person name="Hogendoorn C."/>
        </authorList>
    </citation>
    <scope>NUCLEOTIDE SEQUENCE [LARGE SCALE GENOMIC DNA]</scope>
    <source>
        <strain evidence="2">R501</strain>
    </source>
</reference>